<reference evidence="1" key="1">
    <citation type="journal article" date="2020" name="Nature">
        <title>Giant virus diversity and host interactions through global metagenomics.</title>
        <authorList>
            <person name="Schulz F."/>
            <person name="Roux S."/>
            <person name="Paez-Espino D."/>
            <person name="Jungbluth S."/>
            <person name="Walsh D.A."/>
            <person name="Denef V.J."/>
            <person name="McMahon K.D."/>
            <person name="Konstantinidis K.T."/>
            <person name="Eloe-Fadrosh E.A."/>
            <person name="Kyrpides N.C."/>
            <person name="Woyke T."/>
        </authorList>
    </citation>
    <scope>NUCLEOTIDE SEQUENCE</scope>
    <source>
        <strain evidence="1">GVMAG-M-3300023184-120</strain>
    </source>
</reference>
<organism evidence="1">
    <name type="scientific">viral metagenome</name>
    <dbReference type="NCBI Taxonomy" id="1070528"/>
    <lineage>
        <taxon>unclassified sequences</taxon>
        <taxon>metagenomes</taxon>
        <taxon>organismal metagenomes</taxon>
    </lineage>
</organism>
<accession>A0A6C0HIP8</accession>
<name>A0A6C0HIP8_9ZZZZ</name>
<proteinExistence type="predicted"/>
<dbReference type="EMBL" id="MN739967">
    <property type="protein sequence ID" value="QHT80324.1"/>
    <property type="molecule type" value="Genomic_DNA"/>
</dbReference>
<evidence type="ECO:0000313" key="1">
    <source>
        <dbReference type="EMBL" id="QHT80324.1"/>
    </source>
</evidence>
<protein>
    <recommendedName>
        <fullName evidence="2">Glutaredoxin domain-containing protein</fullName>
    </recommendedName>
</protein>
<sequence length="199" mass="22447">MDILYYSNYCKHSQEVLQFFVRNNLAEKFNFINVDKRRVDRKTGQVYVQLENGKEIMLPPNVHSVPALLIPNENYRVVYGRSIMAKYEQVVQDIKELSTRGNGEPIGYSLGTSSQQISSEKCSSFLASSDDLSAKGSGGMRSLYNYVSANDDASQYTIVTPPDTYRPNKLSTDVTIDKIESKRNQEVPNMAPPIFNGLK</sequence>
<dbReference type="AlphaFoldDB" id="A0A6C0HIP8"/>
<evidence type="ECO:0008006" key="2">
    <source>
        <dbReference type="Google" id="ProtNLM"/>
    </source>
</evidence>